<dbReference type="SUPFAM" id="SSF63748">
    <property type="entry name" value="Tudor/PWWP/MBT"/>
    <property type="match status" value="1"/>
</dbReference>
<dbReference type="AlphaFoldDB" id="A0A093GKK1"/>
<dbReference type="Gene3D" id="2.30.30.140">
    <property type="match status" value="1"/>
</dbReference>
<gene>
    <name evidence="3" type="ORF">N307_02642</name>
</gene>
<evidence type="ECO:0000313" key="4">
    <source>
        <dbReference type="Proteomes" id="UP000053875"/>
    </source>
</evidence>
<organism evidence="3 4">
    <name type="scientific">Dryobates pubescens</name>
    <name type="common">Downy woodpecker</name>
    <name type="synonym">Picoides pubescens</name>
    <dbReference type="NCBI Taxonomy" id="118200"/>
    <lineage>
        <taxon>Eukaryota</taxon>
        <taxon>Metazoa</taxon>
        <taxon>Chordata</taxon>
        <taxon>Craniata</taxon>
        <taxon>Vertebrata</taxon>
        <taxon>Euteleostomi</taxon>
        <taxon>Archelosauria</taxon>
        <taxon>Archosauria</taxon>
        <taxon>Dinosauria</taxon>
        <taxon>Saurischia</taxon>
        <taxon>Theropoda</taxon>
        <taxon>Coelurosauria</taxon>
        <taxon>Aves</taxon>
        <taxon>Neognathae</taxon>
        <taxon>Neoaves</taxon>
        <taxon>Telluraves</taxon>
        <taxon>Coraciimorphae</taxon>
        <taxon>Piciformes</taxon>
        <taxon>Picidae</taxon>
        <taxon>Dryobates</taxon>
    </lineage>
</organism>
<dbReference type="EMBL" id="KL215928">
    <property type="protein sequence ID" value="KFV67542.1"/>
    <property type="molecule type" value="Genomic_DNA"/>
</dbReference>
<dbReference type="PANTHER" id="PTHR12247">
    <property type="entry name" value="POLYCOMB GROUP PROTEIN"/>
    <property type="match status" value="1"/>
</dbReference>
<protein>
    <submittedName>
        <fullName evidence="3">Lethal(3)malignant brain tumor-like 1</fullName>
    </submittedName>
</protein>
<reference evidence="3 4" key="1">
    <citation type="submission" date="2014-04" db="EMBL/GenBank/DDBJ databases">
        <title>Genome evolution of avian class.</title>
        <authorList>
            <person name="Zhang G."/>
            <person name="Li C."/>
        </authorList>
    </citation>
    <scope>NUCLEOTIDE SEQUENCE [LARGE SCALE GENOMIC DNA]</scope>
    <source>
        <strain evidence="3">BGI_N307</strain>
    </source>
</reference>
<dbReference type="GO" id="GO:0042393">
    <property type="term" value="F:histone binding"/>
    <property type="evidence" value="ECO:0007669"/>
    <property type="project" value="TreeGrafter"/>
</dbReference>
<accession>A0A093GKK1</accession>
<feature type="non-terminal residue" evidence="3">
    <location>
        <position position="54"/>
    </location>
</feature>
<keyword evidence="1" id="KW-0677">Repeat</keyword>
<dbReference type="GO" id="GO:0045892">
    <property type="term" value="P:negative regulation of DNA-templated transcription"/>
    <property type="evidence" value="ECO:0007669"/>
    <property type="project" value="TreeGrafter"/>
</dbReference>
<dbReference type="PROSITE" id="PS51079">
    <property type="entry name" value="MBT"/>
    <property type="match status" value="1"/>
</dbReference>
<feature type="repeat" description="MBT" evidence="2">
    <location>
        <begin position="1"/>
        <end position="24"/>
    </location>
</feature>
<dbReference type="Proteomes" id="UP000053875">
    <property type="component" value="Unassembled WGS sequence"/>
</dbReference>
<name>A0A093GKK1_DRYPU</name>
<proteinExistence type="predicted"/>
<keyword evidence="4" id="KW-1185">Reference proteome</keyword>
<feature type="non-terminal residue" evidence="3">
    <location>
        <position position="1"/>
    </location>
</feature>
<dbReference type="InterPro" id="IPR004092">
    <property type="entry name" value="Mbt"/>
</dbReference>
<dbReference type="GO" id="GO:0003682">
    <property type="term" value="F:chromatin binding"/>
    <property type="evidence" value="ECO:0007669"/>
    <property type="project" value="TreeGrafter"/>
</dbReference>
<dbReference type="PANTHER" id="PTHR12247:SF69">
    <property type="entry name" value="LETHAL(3)MALIGNANT BRAIN TUMOR-LIKE PROTEIN 1"/>
    <property type="match status" value="1"/>
</dbReference>
<evidence type="ECO:0000256" key="1">
    <source>
        <dbReference type="ARBA" id="ARBA00022737"/>
    </source>
</evidence>
<dbReference type="GO" id="GO:0005634">
    <property type="term" value="C:nucleus"/>
    <property type="evidence" value="ECO:0007669"/>
    <property type="project" value="InterPro"/>
</dbReference>
<dbReference type="InterPro" id="IPR050548">
    <property type="entry name" value="PcG_chromatin_remod_factors"/>
</dbReference>
<dbReference type="STRING" id="118200.A0A093GKK1"/>
<evidence type="ECO:0000256" key="2">
    <source>
        <dbReference type="PROSITE-ProRule" id="PRU00459"/>
    </source>
</evidence>
<dbReference type="Pfam" id="PF02820">
    <property type="entry name" value="MBT"/>
    <property type="match status" value="1"/>
</dbReference>
<sequence length="54" mass="6103">CDPSSPYIHPVGWCQEHGKPLTPPQDYPDPDNFTWEKYLKETGASAVPAWAFKV</sequence>
<evidence type="ECO:0000313" key="3">
    <source>
        <dbReference type="EMBL" id="KFV67542.1"/>
    </source>
</evidence>